<evidence type="ECO:0000313" key="7">
    <source>
        <dbReference type="EMBL" id="AMS05526.1"/>
    </source>
</evidence>
<reference evidence="8 10" key="1">
    <citation type="journal article" date="2016" name="Plant Dis.">
        <title>Improved production of propionic acid using genome shuffling.</title>
        <authorList>
            <person name="Luna-Flores C.H."/>
            <person name="Palfreyman R.W."/>
            <person name="Kromer J.O."/>
            <person name="Nielsen L.K."/>
            <person name="Marcellin E."/>
        </authorList>
    </citation>
    <scope>NUCLEOTIDE SEQUENCE [LARGE SCALE GENOMIC DNA]</scope>
    <source>
        <strain evidence="8 10">F3E8</strain>
    </source>
</reference>
<reference evidence="7 9" key="2">
    <citation type="submission" date="2016-02" db="EMBL/GenBank/DDBJ databases">
        <title>Complete Genome Sequence of Propionibacterium acidipropionici ATCC 55737.</title>
        <authorList>
            <person name="Luna Flores C.H."/>
            <person name="Nielsen L.K."/>
            <person name="Marcellin E."/>
        </authorList>
    </citation>
    <scope>NUCLEOTIDE SEQUENCE [LARGE SCALE GENOMIC DNA]</scope>
    <source>
        <strain evidence="7 9">ATCC 55737</strain>
    </source>
</reference>
<evidence type="ECO:0000259" key="6">
    <source>
        <dbReference type="Pfam" id="PF08244"/>
    </source>
</evidence>
<dbReference type="CDD" id="cd18622">
    <property type="entry name" value="GH32_Inu-like"/>
    <property type="match status" value="1"/>
</dbReference>
<organism evidence="7 9">
    <name type="scientific">Acidipropionibacterium acidipropionici</name>
    <dbReference type="NCBI Taxonomy" id="1748"/>
    <lineage>
        <taxon>Bacteria</taxon>
        <taxon>Bacillati</taxon>
        <taxon>Actinomycetota</taxon>
        <taxon>Actinomycetes</taxon>
        <taxon>Propionibacteriales</taxon>
        <taxon>Propionibacteriaceae</taxon>
        <taxon>Acidipropionibacterium</taxon>
    </lineage>
</organism>
<keyword evidence="2 4" id="KW-0378">Hydrolase</keyword>
<evidence type="ECO:0000313" key="9">
    <source>
        <dbReference type="Proteomes" id="UP000075221"/>
    </source>
</evidence>
<evidence type="ECO:0000256" key="4">
    <source>
        <dbReference type="RuleBase" id="RU362110"/>
    </source>
</evidence>
<dbReference type="InterPro" id="IPR023296">
    <property type="entry name" value="Glyco_hydro_beta-prop_sf"/>
</dbReference>
<dbReference type="RefSeq" id="WP_062819608.1">
    <property type="nucleotide sequence ID" value="NZ_CP014352.1"/>
</dbReference>
<dbReference type="Proteomes" id="UP000178666">
    <property type="component" value="Chromosome"/>
</dbReference>
<keyword evidence="10" id="KW-1185">Reference proteome</keyword>
<evidence type="ECO:0000256" key="3">
    <source>
        <dbReference type="ARBA" id="ARBA00023295"/>
    </source>
</evidence>
<evidence type="ECO:0000256" key="1">
    <source>
        <dbReference type="ARBA" id="ARBA00009902"/>
    </source>
</evidence>
<evidence type="ECO:0000256" key="2">
    <source>
        <dbReference type="ARBA" id="ARBA00022801"/>
    </source>
</evidence>
<evidence type="ECO:0000313" key="10">
    <source>
        <dbReference type="Proteomes" id="UP000178666"/>
    </source>
</evidence>
<evidence type="ECO:0000259" key="5">
    <source>
        <dbReference type="Pfam" id="PF00251"/>
    </source>
</evidence>
<evidence type="ECO:0008006" key="11">
    <source>
        <dbReference type="Google" id="ProtNLM"/>
    </source>
</evidence>
<dbReference type="EMBL" id="CP015970">
    <property type="protein sequence ID" value="AOZ46996.1"/>
    <property type="molecule type" value="Genomic_DNA"/>
</dbReference>
<dbReference type="GO" id="GO:0004575">
    <property type="term" value="F:sucrose alpha-glucosidase activity"/>
    <property type="evidence" value="ECO:0007669"/>
    <property type="project" value="TreeGrafter"/>
</dbReference>
<dbReference type="Gene3D" id="2.60.120.560">
    <property type="entry name" value="Exo-inulinase, domain 1"/>
    <property type="match status" value="1"/>
</dbReference>
<name>A0AAC8YEZ7_9ACTN</name>
<dbReference type="InterPro" id="IPR001362">
    <property type="entry name" value="Glyco_hydro_32"/>
</dbReference>
<dbReference type="PANTHER" id="PTHR42800:SF1">
    <property type="entry name" value="EXOINULINASE INUD (AFU_ORTHOLOGUE AFUA_5G00480)"/>
    <property type="match status" value="1"/>
</dbReference>
<feature type="domain" description="Glycosyl hydrolase family 32 N-terminal" evidence="5">
    <location>
        <begin position="62"/>
        <end position="350"/>
    </location>
</feature>
<sequence length="539" mass="58480">MLNTDHSPLPNSVDGVIDEAVTAAKAGDQERDVRAHSIREHAGDGHRPLHHLWKDGESVLAPNALVRIGEEYHLFPQLDGCWGHAVSTDLVHWTDLAEDPEQRLAAGPGTVVVDRYDVSGLFGGRSGMVALFTSPDPADAGIRMALSTDRGAHWQIRDGVVLASPDGRERFVDPMVIHDLDHHQWVMVVTCGELVEFFSSEDLVHWRPSAGHGRNYFGAGPWHEGGEFRHPQLFPMRVQATNVTRWVLGWSSASSPTTNGSATRYVVGDWDGCTFTPLTDPSPVLRADVGRDFFAATTCDDGERRVMIARMSNEDYARQTPTDGWSGPLTTPREIGLVSTREGVRLTQRPVDEVSSLHLSTRSVEDTPVGTEFNPIGNLGGRALDIEAELEVSSFYGAHAVTIEVCCGGDRHTDIVWRPAERTLTVDRSQSGATEFSESFATPSQTRDVPTESVVRADSSAVAVTWPESTLGGVRRVWMRILIDACSIEVFSADGLASIATAVFPGSGATGLRLSAESGAARIISVRASTMERVSQGRA</sequence>
<dbReference type="SUPFAM" id="SSF49899">
    <property type="entry name" value="Concanavalin A-like lectins/glucanases"/>
    <property type="match status" value="1"/>
</dbReference>
<keyword evidence="3 4" id="KW-0326">Glycosidase</keyword>
<protein>
    <recommendedName>
        <fullName evidence="11">Glycoside hydrolase family 32 protein</fullName>
    </recommendedName>
</protein>
<dbReference type="Pfam" id="PF08244">
    <property type="entry name" value="Glyco_hydro_32C"/>
    <property type="match status" value="1"/>
</dbReference>
<dbReference type="InterPro" id="IPR013148">
    <property type="entry name" value="Glyco_hydro_32_N"/>
</dbReference>
<dbReference type="Gene3D" id="2.115.10.20">
    <property type="entry name" value="Glycosyl hydrolase domain, family 43"/>
    <property type="match status" value="1"/>
</dbReference>
<gene>
    <name evidence="8" type="ORF">A8L58_10230</name>
    <name evidence="7" type="ORF">AXH35_08790</name>
</gene>
<dbReference type="InterPro" id="IPR013189">
    <property type="entry name" value="Glyco_hydro_32_C"/>
</dbReference>
<feature type="domain" description="Glycosyl hydrolase family 32 C-terminal" evidence="6">
    <location>
        <begin position="365"/>
        <end position="528"/>
    </location>
</feature>
<dbReference type="SMART" id="SM00640">
    <property type="entry name" value="Glyco_32"/>
    <property type="match status" value="1"/>
</dbReference>
<dbReference type="InterPro" id="IPR013320">
    <property type="entry name" value="ConA-like_dom_sf"/>
</dbReference>
<dbReference type="SUPFAM" id="SSF75005">
    <property type="entry name" value="Arabinanase/levansucrase/invertase"/>
    <property type="match status" value="1"/>
</dbReference>
<dbReference type="Pfam" id="PF00251">
    <property type="entry name" value="Glyco_hydro_32N"/>
    <property type="match status" value="1"/>
</dbReference>
<evidence type="ECO:0000313" key="8">
    <source>
        <dbReference type="EMBL" id="AOZ46996.1"/>
    </source>
</evidence>
<proteinExistence type="inferred from homology"/>
<dbReference type="EMBL" id="CP014352">
    <property type="protein sequence ID" value="AMS05526.1"/>
    <property type="molecule type" value="Genomic_DNA"/>
</dbReference>
<dbReference type="GO" id="GO:0005737">
    <property type="term" value="C:cytoplasm"/>
    <property type="evidence" value="ECO:0007669"/>
    <property type="project" value="TreeGrafter"/>
</dbReference>
<dbReference type="PANTHER" id="PTHR42800">
    <property type="entry name" value="EXOINULINASE INUD (AFU_ORTHOLOGUE AFUA_5G00480)"/>
    <property type="match status" value="1"/>
</dbReference>
<dbReference type="AlphaFoldDB" id="A0AAC8YEZ7"/>
<dbReference type="GO" id="GO:0005987">
    <property type="term" value="P:sucrose catabolic process"/>
    <property type="evidence" value="ECO:0007669"/>
    <property type="project" value="TreeGrafter"/>
</dbReference>
<accession>A0AAC8YEZ7</accession>
<dbReference type="Proteomes" id="UP000075221">
    <property type="component" value="Chromosome"/>
</dbReference>
<comment type="similarity">
    <text evidence="1 4">Belongs to the glycosyl hydrolase 32 family.</text>
</comment>